<evidence type="ECO:0000256" key="4">
    <source>
        <dbReference type="ARBA" id="ARBA00023125"/>
    </source>
</evidence>
<dbReference type="PANTHER" id="PTHR45940:SF6">
    <property type="entry name" value="WUSCHEL-RELATED HOMEOBOX 2"/>
    <property type="match status" value="1"/>
</dbReference>
<feature type="compositionally biased region" description="Low complexity" evidence="11">
    <location>
        <begin position="1"/>
        <end position="23"/>
    </location>
</feature>
<organism evidence="13 14">
    <name type="scientific">Apostasia shenzhenica</name>
    <dbReference type="NCBI Taxonomy" id="1088818"/>
    <lineage>
        <taxon>Eukaryota</taxon>
        <taxon>Viridiplantae</taxon>
        <taxon>Streptophyta</taxon>
        <taxon>Embryophyta</taxon>
        <taxon>Tracheophyta</taxon>
        <taxon>Spermatophyta</taxon>
        <taxon>Magnoliopsida</taxon>
        <taxon>Liliopsida</taxon>
        <taxon>Asparagales</taxon>
        <taxon>Orchidaceae</taxon>
        <taxon>Apostasioideae</taxon>
        <taxon>Apostasia</taxon>
    </lineage>
</organism>
<gene>
    <name evidence="13" type="primary">WOX2</name>
    <name evidence="13" type="ORF">AXF42_Ash017453</name>
</gene>
<dbReference type="Pfam" id="PF00046">
    <property type="entry name" value="Homeodomain"/>
    <property type="match status" value="1"/>
</dbReference>
<keyword evidence="3" id="KW-0805">Transcription regulation</keyword>
<accession>A0A2H9ZZ48</accession>
<feature type="domain" description="Homeobox" evidence="12">
    <location>
        <begin position="25"/>
        <end position="90"/>
    </location>
</feature>
<feature type="DNA-binding region" description="Homeobox" evidence="9">
    <location>
        <begin position="27"/>
        <end position="91"/>
    </location>
</feature>
<evidence type="ECO:0000256" key="5">
    <source>
        <dbReference type="ARBA" id="ARBA00023155"/>
    </source>
</evidence>
<dbReference type="GO" id="GO:0003677">
    <property type="term" value="F:DNA binding"/>
    <property type="evidence" value="ECO:0007669"/>
    <property type="project" value="UniProtKB-UniRule"/>
</dbReference>
<feature type="compositionally biased region" description="Low complexity" evidence="11">
    <location>
        <begin position="174"/>
        <end position="183"/>
    </location>
</feature>
<evidence type="ECO:0000256" key="10">
    <source>
        <dbReference type="RuleBase" id="RU000682"/>
    </source>
</evidence>
<dbReference type="Gene3D" id="1.10.10.60">
    <property type="entry name" value="Homeodomain-like"/>
    <property type="match status" value="1"/>
</dbReference>
<evidence type="ECO:0000256" key="6">
    <source>
        <dbReference type="ARBA" id="ARBA00023163"/>
    </source>
</evidence>
<evidence type="ECO:0000256" key="1">
    <source>
        <dbReference type="ARBA" id="ARBA00004123"/>
    </source>
</evidence>
<protein>
    <submittedName>
        <fullName evidence="13">WUSCHEL-related homeobox 2</fullName>
    </submittedName>
</protein>
<dbReference type="Proteomes" id="UP000236161">
    <property type="component" value="Unassembled WGS sequence"/>
</dbReference>
<dbReference type="InterPro" id="IPR044555">
    <property type="entry name" value="WUSCHEL-like"/>
</dbReference>
<dbReference type="SMART" id="SM00389">
    <property type="entry name" value="HOX"/>
    <property type="match status" value="1"/>
</dbReference>
<keyword evidence="7 9" id="KW-0539">Nucleus</keyword>
<evidence type="ECO:0000256" key="9">
    <source>
        <dbReference type="PROSITE-ProRule" id="PRU00108"/>
    </source>
</evidence>
<dbReference type="SUPFAM" id="SSF46689">
    <property type="entry name" value="Homeodomain-like"/>
    <property type="match status" value="1"/>
</dbReference>
<dbReference type="OrthoDB" id="1896656at2759"/>
<evidence type="ECO:0000256" key="3">
    <source>
        <dbReference type="ARBA" id="ARBA00023015"/>
    </source>
</evidence>
<keyword evidence="2" id="KW-0217">Developmental protein</keyword>
<dbReference type="GO" id="GO:0003700">
    <property type="term" value="F:DNA-binding transcription factor activity"/>
    <property type="evidence" value="ECO:0007669"/>
    <property type="project" value="InterPro"/>
</dbReference>
<feature type="region of interest" description="Disordered" evidence="11">
    <location>
        <begin position="105"/>
        <end position="128"/>
    </location>
</feature>
<proteinExistence type="inferred from homology"/>
<dbReference type="PANTHER" id="PTHR45940">
    <property type="entry name" value="WUSCHEL-RELATED HOMEOBOX 1-RELATED"/>
    <property type="match status" value="1"/>
</dbReference>
<comment type="similarity">
    <text evidence="8">Belongs to the WUS homeobox family.</text>
</comment>
<sequence length="258" mass="27267">MEEQKPPSSASPSSSSAAASAAAGGMTGGSRWNPTKDQISLLEGLYRQGVRTPTADQIQQIAGKLREFGPIEGKNVFYWFQNHKARQRQKEKQETYAYLNRRLHRHLPPPSTPAPTTPAPPQPATFSPCSLTPPTNGDVICAPFCLQVPAFCGGGGLFPKVYRGPAGKMPEVRSAGSSAATGAVAGGGAGEGRGHAPRETLQLFPLHPAGMLEEKSSGSLTSASTDTAGGEEEEQNEQDENDGGGENRPYIDFFGDQN</sequence>
<dbReference type="PROSITE" id="PS50071">
    <property type="entry name" value="HOMEOBOX_2"/>
    <property type="match status" value="1"/>
</dbReference>
<dbReference type="EMBL" id="KZ452313">
    <property type="protein sequence ID" value="PKA48554.1"/>
    <property type="molecule type" value="Genomic_DNA"/>
</dbReference>
<evidence type="ECO:0000256" key="7">
    <source>
        <dbReference type="ARBA" id="ARBA00023242"/>
    </source>
</evidence>
<name>A0A2H9ZZ48_9ASPA</name>
<reference evidence="13 14" key="1">
    <citation type="journal article" date="2017" name="Nature">
        <title>The Apostasia genome and the evolution of orchids.</title>
        <authorList>
            <person name="Zhang G.Q."/>
            <person name="Liu K.W."/>
            <person name="Li Z."/>
            <person name="Lohaus R."/>
            <person name="Hsiao Y.Y."/>
            <person name="Niu S.C."/>
            <person name="Wang J.Y."/>
            <person name="Lin Y.C."/>
            <person name="Xu Q."/>
            <person name="Chen L.J."/>
            <person name="Yoshida K."/>
            <person name="Fujiwara S."/>
            <person name="Wang Z.W."/>
            <person name="Zhang Y.Q."/>
            <person name="Mitsuda N."/>
            <person name="Wang M."/>
            <person name="Liu G.H."/>
            <person name="Pecoraro L."/>
            <person name="Huang H.X."/>
            <person name="Xiao X.J."/>
            <person name="Lin M."/>
            <person name="Wu X.Y."/>
            <person name="Wu W.L."/>
            <person name="Chen Y.Y."/>
            <person name="Chang S.B."/>
            <person name="Sakamoto S."/>
            <person name="Ohme-Takagi M."/>
            <person name="Yagi M."/>
            <person name="Zeng S.J."/>
            <person name="Shen C.Y."/>
            <person name="Yeh C.M."/>
            <person name="Luo Y.B."/>
            <person name="Tsai W.C."/>
            <person name="Van de Peer Y."/>
            <person name="Liu Z.J."/>
        </authorList>
    </citation>
    <scope>NUCLEOTIDE SEQUENCE [LARGE SCALE GENOMIC DNA]</scope>
    <source>
        <strain evidence="14">cv. Shenzhen</strain>
        <tissue evidence="13">Stem</tissue>
    </source>
</reference>
<dbReference type="GO" id="GO:0099402">
    <property type="term" value="P:plant organ development"/>
    <property type="evidence" value="ECO:0007669"/>
    <property type="project" value="InterPro"/>
</dbReference>
<keyword evidence="14" id="KW-1185">Reference proteome</keyword>
<evidence type="ECO:0000313" key="13">
    <source>
        <dbReference type="EMBL" id="PKA48554.1"/>
    </source>
</evidence>
<keyword evidence="4 9" id="KW-0238">DNA-binding</keyword>
<keyword evidence="5 9" id="KW-0371">Homeobox</keyword>
<feature type="compositionally biased region" description="Polar residues" evidence="11">
    <location>
        <begin position="217"/>
        <end position="227"/>
    </location>
</feature>
<dbReference type="InterPro" id="IPR001356">
    <property type="entry name" value="HD"/>
</dbReference>
<dbReference type="AlphaFoldDB" id="A0A2H9ZZ48"/>
<dbReference type="InterPro" id="IPR009057">
    <property type="entry name" value="Homeodomain-like_sf"/>
</dbReference>
<feature type="compositionally biased region" description="Acidic residues" evidence="11">
    <location>
        <begin position="229"/>
        <end position="243"/>
    </location>
</feature>
<evidence type="ECO:0000256" key="8">
    <source>
        <dbReference type="ARBA" id="ARBA00024040"/>
    </source>
</evidence>
<feature type="region of interest" description="Disordered" evidence="11">
    <location>
        <begin position="1"/>
        <end position="35"/>
    </location>
</feature>
<keyword evidence="6" id="KW-0804">Transcription</keyword>
<evidence type="ECO:0000313" key="14">
    <source>
        <dbReference type="Proteomes" id="UP000236161"/>
    </source>
</evidence>
<evidence type="ECO:0000256" key="2">
    <source>
        <dbReference type="ARBA" id="ARBA00022473"/>
    </source>
</evidence>
<comment type="subcellular location">
    <subcellularLocation>
        <location evidence="1 9 10">Nucleus</location>
    </subcellularLocation>
</comment>
<feature type="region of interest" description="Disordered" evidence="11">
    <location>
        <begin position="170"/>
        <end position="258"/>
    </location>
</feature>
<evidence type="ECO:0000259" key="12">
    <source>
        <dbReference type="PROSITE" id="PS50071"/>
    </source>
</evidence>
<dbReference type="GO" id="GO:0005634">
    <property type="term" value="C:nucleus"/>
    <property type="evidence" value="ECO:0007669"/>
    <property type="project" value="UniProtKB-SubCell"/>
</dbReference>
<evidence type="ECO:0000256" key="11">
    <source>
        <dbReference type="SAM" id="MobiDB-lite"/>
    </source>
</evidence>
<feature type="compositionally biased region" description="Pro residues" evidence="11">
    <location>
        <begin position="108"/>
        <end position="123"/>
    </location>
</feature>
<dbReference type="CDD" id="cd00086">
    <property type="entry name" value="homeodomain"/>
    <property type="match status" value="1"/>
</dbReference>
<dbReference type="STRING" id="1088818.A0A2H9ZZ48"/>